<dbReference type="InterPro" id="IPR010982">
    <property type="entry name" value="Lambda_DNA-bd_dom_sf"/>
</dbReference>
<dbReference type="RefSeq" id="WP_227323781.1">
    <property type="nucleotide sequence ID" value="NZ_JAESVB010000024.1"/>
</dbReference>
<dbReference type="InterPro" id="IPR014710">
    <property type="entry name" value="RmlC-like_jellyroll"/>
</dbReference>
<sequence length="202" mass="21969">MSVSTLTETIGRTLAELRLSRGWTLKKLSEATGVSVPVLSKIENNQTGISFETAMKIMGSLSLSLDDLTAEKPELPHISGRRAVNPAGSALTIPSMGRSYELFATELRQKRMVPMITTVNNHSAEEWGPFSRHDGEEWMYVLDGSIELHTELYAPLVMKQGDSVYIDSGMGHAMVALSELPARVLSVYAGAGEPFGTPNSDK</sequence>
<dbReference type="SUPFAM" id="SSF51182">
    <property type="entry name" value="RmlC-like cupins"/>
    <property type="match status" value="1"/>
</dbReference>
<dbReference type="Gene3D" id="1.10.260.40">
    <property type="entry name" value="lambda repressor-like DNA-binding domains"/>
    <property type="match status" value="1"/>
</dbReference>
<organism evidence="3 4">
    <name type="scientific">Acidisoma silvae</name>
    <dbReference type="NCBI Taxonomy" id="2802396"/>
    <lineage>
        <taxon>Bacteria</taxon>
        <taxon>Pseudomonadati</taxon>
        <taxon>Pseudomonadota</taxon>
        <taxon>Alphaproteobacteria</taxon>
        <taxon>Acetobacterales</taxon>
        <taxon>Acidocellaceae</taxon>
        <taxon>Acidisoma</taxon>
    </lineage>
</organism>
<dbReference type="InterPro" id="IPR011051">
    <property type="entry name" value="RmlC_Cupin_sf"/>
</dbReference>
<dbReference type="PANTHER" id="PTHR46797:SF20">
    <property type="entry name" value="BLR4304 PROTEIN"/>
    <property type="match status" value="1"/>
</dbReference>
<dbReference type="InterPro" id="IPR050807">
    <property type="entry name" value="TransReg_Diox_bact_type"/>
</dbReference>
<dbReference type="Proteomes" id="UP000708298">
    <property type="component" value="Unassembled WGS sequence"/>
</dbReference>
<dbReference type="SMART" id="SM00530">
    <property type="entry name" value="HTH_XRE"/>
    <property type="match status" value="1"/>
</dbReference>
<dbReference type="CDD" id="cd00093">
    <property type="entry name" value="HTH_XRE"/>
    <property type="match status" value="1"/>
</dbReference>
<reference evidence="3" key="2">
    <citation type="submission" date="2021-01" db="EMBL/GenBank/DDBJ databases">
        <authorList>
            <person name="Mieszkin S."/>
            <person name="Pouder E."/>
            <person name="Alain K."/>
        </authorList>
    </citation>
    <scope>NUCLEOTIDE SEQUENCE</scope>
    <source>
        <strain evidence="3">HW T2.11</strain>
    </source>
</reference>
<accession>A0A963YVY1</accession>
<evidence type="ECO:0000313" key="3">
    <source>
        <dbReference type="EMBL" id="MCB8878136.1"/>
    </source>
</evidence>
<evidence type="ECO:0000259" key="2">
    <source>
        <dbReference type="PROSITE" id="PS50943"/>
    </source>
</evidence>
<dbReference type="InterPro" id="IPR013096">
    <property type="entry name" value="Cupin_2"/>
</dbReference>
<gene>
    <name evidence="3" type="ORF">ASILVAE211_23335</name>
</gene>
<dbReference type="CDD" id="cd02209">
    <property type="entry name" value="cupin_XRE_C"/>
    <property type="match status" value="1"/>
</dbReference>
<dbReference type="InterPro" id="IPR001387">
    <property type="entry name" value="Cro/C1-type_HTH"/>
</dbReference>
<keyword evidence="1" id="KW-0238">DNA-binding</keyword>
<dbReference type="Pfam" id="PF01381">
    <property type="entry name" value="HTH_3"/>
    <property type="match status" value="1"/>
</dbReference>
<comment type="caution">
    <text evidence="3">The sequence shown here is derived from an EMBL/GenBank/DDBJ whole genome shotgun (WGS) entry which is preliminary data.</text>
</comment>
<name>A0A963YVY1_9PROT</name>
<dbReference type="Gene3D" id="2.60.120.10">
    <property type="entry name" value="Jelly Rolls"/>
    <property type="match status" value="1"/>
</dbReference>
<dbReference type="GO" id="GO:0003700">
    <property type="term" value="F:DNA-binding transcription factor activity"/>
    <property type="evidence" value="ECO:0007669"/>
    <property type="project" value="TreeGrafter"/>
</dbReference>
<proteinExistence type="predicted"/>
<dbReference type="GO" id="GO:0005829">
    <property type="term" value="C:cytosol"/>
    <property type="evidence" value="ECO:0007669"/>
    <property type="project" value="TreeGrafter"/>
</dbReference>
<dbReference type="PANTHER" id="PTHR46797">
    <property type="entry name" value="HTH-TYPE TRANSCRIPTIONAL REGULATOR"/>
    <property type="match status" value="1"/>
</dbReference>
<dbReference type="SUPFAM" id="SSF47413">
    <property type="entry name" value="lambda repressor-like DNA-binding domains"/>
    <property type="match status" value="1"/>
</dbReference>
<dbReference type="GO" id="GO:0003677">
    <property type="term" value="F:DNA binding"/>
    <property type="evidence" value="ECO:0007669"/>
    <property type="project" value="UniProtKB-KW"/>
</dbReference>
<evidence type="ECO:0000256" key="1">
    <source>
        <dbReference type="ARBA" id="ARBA00023125"/>
    </source>
</evidence>
<dbReference type="PROSITE" id="PS50943">
    <property type="entry name" value="HTH_CROC1"/>
    <property type="match status" value="1"/>
</dbReference>
<dbReference type="Pfam" id="PF07883">
    <property type="entry name" value="Cupin_2"/>
    <property type="match status" value="1"/>
</dbReference>
<reference evidence="3" key="1">
    <citation type="journal article" date="2021" name="Microorganisms">
        <title>Acidisoma silvae sp. nov. and Acidisomacellulosilytica sp. nov., Two Acidophilic Bacteria Isolated from Decaying Wood, Hydrolyzing Cellulose and Producing Poly-3-hydroxybutyrate.</title>
        <authorList>
            <person name="Mieszkin S."/>
            <person name="Pouder E."/>
            <person name="Uroz S."/>
            <person name="Simon-Colin C."/>
            <person name="Alain K."/>
        </authorList>
    </citation>
    <scope>NUCLEOTIDE SEQUENCE</scope>
    <source>
        <strain evidence="3">HW T2.11</strain>
    </source>
</reference>
<dbReference type="AlphaFoldDB" id="A0A963YVY1"/>
<evidence type="ECO:0000313" key="4">
    <source>
        <dbReference type="Proteomes" id="UP000708298"/>
    </source>
</evidence>
<feature type="domain" description="HTH cro/C1-type" evidence="2">
    <location>
        <begin position="14"/>
        <end position="68"/>
    </location>
</feature>
<keyword evidence="4" id="KW-1185">Reference proteome</keyword>
<dbReference type="EMBL" id="JAESVB010000024">
    <property type="protein sequence ID" value="MCB8878136.1"/>
    <property type="molecule type" value="Genomic_DNA"/>
</dbReference>
<protein>
    <submittedName>
        <fullName evidence="3">Cupin domain-containing protein</fullName>
    </submittedName>
</protein>